<dbReference type="Gene3D" id="3.30.1180.20">
    <property type="entry name" value="Dihydroxyacetone kinase, domain 2"/>
    <property type="match status" value="1"/>
</dbReference>
<dbReference type="PANTHER" id="PTHR28629">
    <property type="entry name" value="TRIOKINASE/FMN CYCLASE"/>
    <property type="match status" value="1"/>
</dbReference>
<dbReference type="Pfam" id="PF02733">
    <property type="entry name" value="Dak1"/>
    <property type="match status" value="1"/>
</dbReference>
<evidence type="ECO:0000259" key="5">
    <source>
        <dbReference type="PROSITE" id="PS51480"/>
    </source>
</evidence>
<dbReference type="InterPro" id="IPR036117">
    <property type="entry name" value="DhaL_dom_sf"/>
</dbReference>
<accession>A0A1C6SRR1</accession>
<evidence type="ECO:0000313" key="8">
    <source>
        <dbReference type="Proteomes" id="UP000199413"/>
    </source>
</evidence>
<evidence type="ECO:0000256" key="3">
    <source>
        <dbReference type="ARBA" id="ARBA00022777"/>
    </source>
</evidence>
<evidence type="ECO:0000256" key="1">
    <source>
        <dbReference type="ARBA" id="ARBA00022679"/>
    </source>
</evidence>
<evidence type="ECO:0000259" key="6">
    <source>
        <dbReference type="PROSITE" id="PS51481"/>
    </source>
</evidence>
<dbReference type="RefSeq" id="WP_091343944.1">
    <property type="nucleotide sequence ID" value="NZ_FMHV01000002.1"/>
</dbReference>
<evidence type="ECO:0000256" key="2">
    <source>
        <dbReference type="ARBA" id="ARBA00022741"/>
    </source>
</evidence>
<dbReference type="GO" id="GO:0004371">
    <property type="term" value="F:glycerone kinase activity"/>
    <property type="evidence" value="ECO:0007669"/>
    <property type="project" value="InterPro"/>
</dbReference>
<dbReference type="GO" id="GO:0019563">
    <property type="term" value="P:glycerol catabolic process"/>
    <property type="evidence" value="ECO:0007669"/>
    <property type="project" value="TreeGrafter"/>
</dbReference>
<dbReference type="GO" id="GO:0005524">
    <property type="term" value="F:ATP binding"/>
    <property type="evidence" value="ECO:0007669"/>
    <property type="project" value="UniProtKB-KW"/>
</dbReference>
<dbReference type="SUPFAM" id="SSF101473">
    <property type="entry name" value="DhaL-like"/>
    <property type="match status" value="1"/>
</dbReference>
<dbReference type="AlphaFoldDB" id="A0A1C6SRR1"/>
<sequence length="576" mass="58691">MTRLVNVAPDFAGEALEGFVAAHCEHVIPVHGGVVRASATPAGRVAVVLGGGSGHYPAFAGWVGPGFAHGAVCGNIFASPSASQVYSVARAADAGGGIILGFGNYAGDVLHFGQAAERLHAEGIDVRTLAVTDDIVSAPPQKRDQRRGVAGDMIVFKIACGAAEDGLDLDAVEAIGRRANDATFSFGVAFDGCTLPGAGHPLFTVEPGHMAIGLGIHGEPGIGKQRLLGADELADLLVGELLDEAGTSRSSGRVAVLVNGLGSVKYEELFVVYRRVAHQLGKAGLTIVRPTVGEQVTSLNMSGLSLTVTFLDDDLEKYWVAPADTPAFHRGPVIDEQPRRVLAVAGPPRRIQPGSPASRACAARVARALAHVRDVVLQHEARLGEIDAVAGDGDHGIGMARGTAAAAEAAEVAADERAGVRGLLIQAAKAWSERAGGTSGALWGAALTAAAGTLDDENVPTPDDIVRASGAAVATVMRLGGAEPGDKTLVDAAVPFAQVLEARTEAGTPLGAAWSAAAHAATQAAEVTAHIPARLGRARTHGDGSIGTPDAGAVSFALIVSALAVHFATDQPREQP</sequence>
<keyword evidence="8" id="KW-1185">Reference proteome</keyword>
<dbReference type="STRING" id="568872.GA0070624_4408"/>
<proteinExistence type="predicted"/>
<dbReference type="PROSITE" id="PS51480">
    <property type="entry name" value="DHAL"/>
    <property type="match status" value="1"/>
</dbReference>
<dbReference type="PANTHER" id="PTHR28629:SF4">
    <property type="entry name" value="TRIOKINASE_FMN CYCLASE"/>
    <property type="match status" value="1"/>
</dbReference>
<dbReference type="EMBL" id="FMHV01000002">
    <property type="protein sequence ID" value="SCL32150.1"/>
    <property type="molecule type" value="Genomic_DNA"/>
</dbReference>
<dbReference type="GO" id="GO:0006796">
    <property type="term" value="P:phosphate-containing compound metabolic process"/>
    <property type="evidence" value="ECO:0007669"/>
    <property type="project" value="UniProtKB-ARBA"/>
</dbReference>
<dbReference type="InterPro" id="IPR004007">
    <property type="entry name" value="DhaL_dom"/>
</dbReference>
<keyword evidence="3 7" id="KW-0418">Kinase</keyword>
<feature type="domain" description="DhaK" evidence="6">
    <location>
        <begin position="7"/>
        <end position="328"/>
    </location>
</feature>
<organism evidence="7 8">
    <name type="scientific">Micromonospora rhizosphaerae</name>
    <dbReference type="NCBI Taxonomy" id="568872"/>
    <lineage>
        <taxon>Bacteria</taxon>
        <taxon>Bacillati</taxon>
        <taxon>Actinomycetota</taxon>
        <taxon>Actinomycetes</taxon>
        <taxon>Micromonosporales</taxon>
        <taxon>Micromonosporaceae</taxon>
        <taxon>Micromonospora</taxon>
    </lineage>
</organism>
<dbReference type="SMART" id="SM01120">
    <property type="entry name" value="Dak2"/>
    <property type="match status" value="1"/>
</dbReference>
<reference evidence="8" key="1">
    <citation type="submission" date="2016-06" db="EMBL/GenBank/DDBJ databases">
        <authorList>
            <person name="Varghese N."/>
            <person name="Submissions Spin"/>
        </authorList>
    </citation>
    <scope>NUCLEOTIDE SEQUENCE [LARGE SCALE GENOMIC DNA]</scope>
    <source>
        <strain evidence="8">DSM 45431</strain>
    </source>
</reference>
<dbReference type="Proteomes" id="UP000199413">
    <property type="component" value="Unassembled WGS sequence"/>
</dbReference>
<dbReference type="OrthoDB" id="9806345at2"/>
<name>A0A1C6SRR1_9ACTN</name>
<dbReference type="GO" id="GO:0005829">
    <property type="term" value="C:cytosol"/>
    <property type="evidence" value="ECO:0007669"/>
    <property type="project" value="TreeGrafter"/>
</dbReference>
<gene>
    <name evidence="7" type="ORF">GA0070624_4408</name>
</gene>
<dbReference type="InterPro" id="IPR004006">
    <property type="entry name" value="DhaK_dom"/>
</dbReference>
<dbReference type="Pfam" id="PF02734">
    <property type="entry name" value="Dak2"/>
    <property type="match status" value="1"/>
</dbReference>
<dbReference type="SUPFAM" id="SSF82549">
    <property type="entry name" value="DAK1/DegV-like"/>
    <property type="match status" value="1"/>
</dbReference>
<dbReference type="PROSITE" id="PS51481">
    <property type="entry name" value="DHAK"/>
    <property type="match status" value="1"/>
</dbReference>
<dbReference type="Gene3D" id="1.25.40.340">
    <property type="match status" value="1"/>
</dbReference>
<protein>
    <submittedName>
        <fullName evidence="7">Homodimeric dihydroxyacetone kinase</fullName>
    </submittedName>
</protein>
<keyword evidence="1" id="KW-0808">Transferase</keyword>
<feature type="domain" description="DhaL" evidence="5">
    <location>
        <begin position="363"/>
        <end position="565"/>
    </location>
</feature>
<dbReference type="FunFam" id="1.25.40.340:FF:000002">
    <property type="entry name" value="Dihydroxyacetone kinase, L subunit"/>
    <property type="match status" value="1"/>
</dbReference>
<dbReference type="FunFam" id="3.40.50.10440:FF:000003">
    <property type="entry name" value="Homodimeric dihydroxyacetone kinase"/>
    <property type="match status" value="1"/>
</dbReference>
<dbReference type="InterPro" id="IPR050861">
    <property type="entry name" value="Dihydroxyacetone_Kinase"/>
</dbReference>
<evidence type="ECO:0000313" key="7">
    <source>
        <dbReference type="EMBL" id="SCL32150.1"/>
    </source>
</evidence>
<keyword evidence="4" id="KW-0067">ATP-binding</keyword>
<dbReference type="NCBIfam" id="NF011049">
    <property type="entry name" value="PRK14479.1"/>
    <property type="match status" value="1"/>
</dbReference>
<evidence type="ECO:0000256" key="4">
    <source>
        <dbReference type="ARBA" id="ARBA00022840"/>
    </source>
</evidence>
<dbReference type="Gene3D" id="3.40.50.10440">
    <property type="entry name" value="Dihydroxyacetone kinase, domain 1"/>
    <property type="match status" value="1"/>
</dbReference>
<keyword evidence="2" id="KW-0547">Nucleotide-binding</keyword>